<proteinExistence type="predicted"/>
<evidence type="ECO:0000313" key="3">
    <source>
        <dbReference type="EMBL" id="PWE15885.1"/>
    </source>
</evidence>
<name>A0A2U2BPF1_ALCFA</name>
<organism evidence="3 4">
    <name type="scientific">Alcaligenes faecalis</name>
    <dbReference type="NCBI Taxonomy" id="511"/>
    <lineage>
        <taxon>Bacteria</taxon>
        <taxon>Pseudomonadati</taxon>
        <taxon>Pseudomonadota</taxon>
        <taxon>Betaproteobacteria</taxon>
        <taxon>Burkholderiales</taxon>
        <taxon>Alcaligenaceae</taxon>
        <taxon>Alcaligenes</taxon>
    </lineage>
</organism>
<reference evidence="3 4" key="2">
    <citation type="submission" date="2018-05" db="EMBL/GenBank/DDBJ databases">
        <authorList>
            <person name="Lanie J.A."/>
            <person name="Ng W.-L."/>
            <person name="Kazmierczak K.M."/>
            <person name="Andrzejewski T.M."/>
            <person name="Davidsen T.M."/>
            <person name="Wayne K.J."/>
            <person name="Tettelin H."/>
            <person name="Glass J.I."/>
            <person name="Rusch D."/>
            <person name="Podicherti R."/>
            <person name="Tsui H.-C.T."/>
            <person name="Winkler M.E."/>
        </authorList>
    </citation>
    <scope>NUCLEOTIDE SEQUENCE [LARGE SCALE GENOMIC DNA]</scope>
    <source>
        <strain evidence="3 4">YBY</strain>
    </source>
</reference>
<keyword evidence="2" id="KW-1133">Transmembrane helix</keyword>
<dbReference type="EMBL" id="QEXO01000001">
    <property type="protein sequence ID" value="PWE15885.1"/>
    <property type="molecule type" value="Genomic_DNA"/>
</dbReference>
<dbReference type="AlphaFoldDB" id="A0A2U2BPF1"/>
<dbReference type="Proteomes" id="UP000245216">
    <property type="component" value="Unassembled WGS sequence"/>
</dbReference>
<keyword evidence="2" id="KW-0472">Membrane</keyword>
<feature type="transmembrane region" description="Helical" evidence="2">
    <location>
        <begin position="7"/>
        <end position="31"/>
    </location>
</feature>
<reference evidence="3 4" key="1">
    <citation type="submission" date="2018-05" db="EMBL/GenBank/DDBJ databases">
        <title>Genome Sequence of an Efficient Indole-Degrading Bacterium, Alcaligenes sp.YBY.</title>
        <authorList>
            <person name="Yang B."/>
        </authorList>
    </citation>
    <scope>NUCLEOTIDE SEQUENCE [LARGE SCALE GENOMIC DNA]</scope>
    <source>
        <strain evidence="3 4">YBY</strain>
    </source>
</reference>
<protein>
    <submittedName>
        <fullName evidence="3">Pilus assembly protein TadE</fullName>
    </submittedName>
</protein>
<gene>
    <name evidence="3" type="ORF">DF183_03920</name>
</gene>
<keyword evidence="2" id="KW-0812">Transmembrane</keyword>
<evidence type="ECO:0000313" key="4">
    <source>
        <dbReference type="Proteomes" id="UP000245216"/>
    </source>
</evidence>
<sequence length="200" mass="22420">MSTRQKGMALVEACLLGVVLGLMVMAGRWLMQQQYRLQQMQQSIHLSLFMHDAHGKPVSAMISPVQETAPARFLESPIATAQSLQWELLSLRSGFWAAQSRVAIPWPRWLAGLPTKTQLQRQSRLWVAAGQAASTQQTRQRLESSATAWGEAVASSRPAARETVRHAGPMDAAWRRTPADLDWLSRWQDYVPDHGPKEQP</sequence>
<comment type="caution">
    <text evidence="3">The sequence shown here is derived from an EMBL/GenBank/DDBJ whole genome shotgun (WGS) entry which is preliminary data.</text>
</comment>
<accession>A0A2U2BPF1</accession>
<dbReference type="RefSeq" id="WP_109088430.1">
    <property type="nucleotide sequence ID" value="NZ_QEXO01000001.1"/>
</dbReference>
<feature type="region of interest" description="Disordered" evidence="1">
    <location>
        <begin position="149"/>
        <end position="171"/>
    </location>
</feature>
<dbReference type="STRING" id="511.UZ73_01180"/>
<evidence type="ECO:0000256" key="2">
    <source>
        <dbReference type="SAM" id="Phobius"/>
    </source>
</evidence>
<evidence type="ECO:0000256" key="1">
    <source>
        <dbReference type="SAM" id="MobiDB-lite"/>
    </source>
</evidence>